<evidence type="ECO:0000313" key="8">
    <source>
        <dbReference type="EMBL" id="KIM54407.1"/>
    </source>
</evidence>
<evidence type="ECO:0000256" key="2">
    <source>
        <dbReference type="ARBA" id="ARBA00022771"/>
    </source>
</evidence>
<dbReference type="GO" id="GO:0008270">
    <property type="term" value="F:zinc ion binding"/>
    <property type="evidence" value="ECO:0007669"/>
    <property type="project" value="UniProtKB-KW"/>
</dbReference>
<dbReference type="PROSITE" id="PS00518">
    <property type="entry name" value="ZF_RING_1"/>
    <property type="match status" value="1"/>
</dbReference>
<dbReference type="InterPro" id="IPR013083">
    <property type="entry name" value="Znf_RING/FYVE/PHD"/>
</dbReference>
<name>A0A0C2ZP61_9AGAM</name>
<dbReference type="AlphaFoldDB" id="A0A0C2ZP61"/>
<feature type="domain" description="RING-type" evidence="7">
    <location>
        <begin position="172"/>
        <end position="265"/>
    </location>
</feature>
<accession>A0A0C2ZP61</accession>
<reference evidence="9" key="2">
    <citation type="submission" date="2015-01" db="EMBL/GenBank/DDBJ databases">
        <title>Evolutionary Origins and Diversification of the Mycorrhizal Mutualists.</title>
        <authorList>
            <consortium name="DOE Joint Genome Institute"/>
            <consortium name="Mycorrhizal Genomics Consortium"/>
            <person name="Kohler A."/>
            <person name="Kuo A."/>
            <person name="Nagy L.G."/>
            <person name="Floudas D."/>
            <person name="Copeland A."/>
            <person name="Barry K.W."/>
            <person name="Cichocki N."/>
            <person name="Veneault-Fourrey C."/>
            <person name="LaButti K."/>
            <person name="Lindquist E.A."/>
            <person name="Lipzen A."/>
            <person name="Lundell T."/>
            <person name="Morin E."/>
            <person name="Murat C."/>
            <person name="Riley R."/>
            <person name="Ohm R."/>
            <person name="Sun H."/>
            <person name="Tunlid A."/>
            <person name="Henrissat B."/>
            <person name="Grigoriev I.V."/>
            <person name="Hibbett D.S."/>
            <person name="Martin F."/>
        </authorList>
    </citation>
    <scope>NUCLEOTIDE SEQUENCE [LARGE SCALE GENOMIC DNA]</scope>
    <source>
        <strain evidence="9">Foug A</strain>
    </source>
</reference>
<evidence type="ECO:0000256" key="6">
    <source>
        <dbReference type="SAM" id="MobiDB-lite"/>
    </source>
</evidence>
<dbReference type="SMART" id="SM00184">
    <property type="entry name" value="RING"/>
    <property type="match status" value="1"/>
</dbReference>
<evidence type="ECO:0000256" key="4">
    <source>
        <dbReference type="PROSITE-ProRule" id="PRU00175"/>
    </source>
</evidence>
<keyword evidence="9" id="KW-1185">Reference proteome</keyword>
<feature type="compositionally biased region" description="Basic and acidic residues" evidence="6">
    <location>
        <begin position="14"/>
        <end position="25"/>
    </location>
</feature>
<dbReference type="Pfam" id="PF13445">
    <property type="entry name" value="zf-RING_UBOX"/>
    <property type="match status" value="1"/>
</dbReference>
<evidence type="ECO:0000256" key="1">
    <source>
        <dbReference type="ARBA" id="ARBA00022723"/>
    </source>
</evidence>
<evidence type="ECO:0000256" key="3">
    <source>
        <dbReference type="ARBA" id="ARBA00022833"/>
    </source>
</evidence>
<dbReference type="InterPro" id="IPR017907">
    <property type="entry name" value="Znf_RING_CS"/>
</dbReference>
<keyword evidence="2 4" id="KW-0863">Zinc-finger</keyword>
<keyword evidence="5" id="KW-0175">Coiled coil</keyword>
<keyword evidence="1" id="KW-0479">Metal-binding</keyword>
<dbReference type="InterPro" id="IPR001841">
    <property type="entry name" value="Znf_RING"/>
</dbReference>
<dbReference type="Gene3D" id="3.30.40.10">
    <property type="entry name" value="Zinc/RING finger domain, C3HC4 (zinc finger)"/>
    <property type="match status" value="1"/>
</dbReference>
<dbReference type="SUPFAM" id="SSF57850">
    <property type="entry name" value="RING/U-box"/>
    <property type="match status" value="1"/>
</dbReference>
<protein>
    <recommendedName>
        <fullName evidence="7">RING-type domain-containing protein</fullName>
    </recommendedName>
</protein>
<feature type="coiled-coil region" evidence="5">
    <location>
        <begin position="102"/>
        <end position="143"/>
    </location>
</feature>
<dbReference type="STRING" id="1036808.A0A0C2ZP61"/>
<dbReference type="PROSITE" id="PS50089">
    <property type="entry name" value="ZF_RING_2"/>
    <property type="match status" value="1"/>
</dbReference>
<dbReference type="InParanoid" id="A0A0C2ZP61"/>
<dbReference type="Proteomes" id="UP000053989">
    <property type="component" value="Unassembled WGS sequence"/>
</dbReference>
<evidence type="ECO:0000313" key="9">
    <source>
        <dbReference type="Proteomes" id="UP000053989"/>
    </source>
</evidence>
<reference evidence="8 9" key="1">
    <citation type="submission" date="2014-04" db="EMBL/GenBank/DDBJ databases">
        <authorList>
            <consortium name="DOE Joint Genome Institute"/>
            <person name="Kuo A."/>
            <person name="Kohler A."/>
            <person name="Nagy L.G."/>
            <person name="Floudas D."/>
            <person name="Copeland A."/>
            <person name="Barry K.W."/>
            <person name="Cichocki N."/>
            <person name="Veneault-Fourrey C."/>
            <person name="LaButti K."/>
            <person name="Lindquist E.A."/>
            <person name="Lipzen A."/>
            <person name="Lundell T."/>
            <person name="Morin E."/>
            <person name="Murat C."/>
            <person name="Sun H."/>
            <person name="Tunlid A."/>
            <person name="Henrissat B."/>
            <person name="Grigoriev I.V."/>
            <person name="Hibbett D.S."/>
            <person name="Martin F."/>
            <person name="Nordberg H.P."/>
            <person name="Cantor M.N."/>
            <person name="Hua S.X."/>
        </authorList>
    </citation>
    <scope>NUCLEOTIDE SEQUENCE [LARGE SCALE GENOMIC DNA]</scope>
    <source>
        <strain evidence="8 9">Foug A</strain>
    </source>
</reference>
<proteinExistence type="predicted"/>
<evidence type="ECO:0000256" key="5">
    <source>
        <dbReference type="SAM" id="Coils"/>
    </source>
</evidence>
<feature type="region of interest" description="Disordered" evidence="6">
    <location>
        <begin position="1"/>
        <end position="72"/>
    </location>
</feature>
<evidence type="ECO:0000259" key="7">
    <source>
        <dbReference type="PROSITE" id="PS50089"/>
    </source>
</evidence>
<dbReference type="EMBL" id="KN822155">
    <property type="protein sequence ID" value="KIM54407.1"/>
    <property type="molecule type" value="Genomic_DNA"/>
</dbReference>
<sequence>MPATRIHSPSTSTPRERYDRNHRTLLDGTRAPPKKVPDQAEIIILSSDDESSITAIGHPNSSRPGPHKKKQAALRPVPLDLGEVLDITDSDDAQSSSRSGGWRAEENTVESLKHTVASLEQELNVANQRRAEEIAELKSLEKTQTEEIAVLRCAIRKNVQKDFSELEEHILCEVCTHRMWKPYLLPECGHCFCQDCLVDWFSTTQARFMASHPDYDARRAITYNQLRALLSSIPVLLNPQVKHQIQVLLTDLQKLQPEYTCPSCRKSALTKPVEDFRLKSLVRHIAGLQGESSPRKKRAHGHGEANVGPFDFFFSTLDHDKR</sequence>
<organism evidence="8 9">
    <name type="scientific">Scleroderma citrinum Foug A</name>
    <dbReference type="NCBI Taxonomy" id="1036808"/>
    <lineage>
        <taxon>Eukaryota</taxon>
        <taxon>Fungi</taxon>
        <taxon>Dikarya</taxon>
        <taxon>Basidiomycota</taxon>
        <taxon>Agaricomycotina</taxon>
        <taxon>Agaricomycetes</taxon>
        <taxon>Agaricomycetidae</taxon>
        <taxon>Boletales</taxon>
        <taxon>Sclerodermatineae</taxon>
        <taxon>Sclerodermataceae</taxon>
        <taxon>Scleroderma</taxon>
    </lineage>
</organism>
<dbReference type="HOGENOM" id="CLU_057727_1_0_1"/>
<keyword evidence="3" id="KW-0862">Zinc</keyword>
<dbReference type="InterPro" id="IPR027370">
    <property type="entry name" value="Znf-RING_euk"/>
</dbReference>
<dbReference type="OrthoDB" id="2669864at2759"/>
<gene>
    <name evidence="8" type="ORF">SCLCIDRAFT_17671</name>
</gene>